<dbReference type="AlphaFoldDB" id="A0AAD0JNR7"/>
<gene>
    <name evidence="5" type="ORF">A6048_03460</name>
</gene>
<dbReference type="RefSeq" id="WP_107748793.1">
    <property type="nucleotide sequence ID" value="NZ_CP015453.1"/>
</dbReference>
<keyword evidence="2" id="KW-1133">Transmembrane helix</keyword>
<dbReference type="InterPro" id="IPR024516">
    <property type="entry name" value="Mce_C"/>
</dbReference>
<dbReference type="KEGG" id="dpc:A6048_03460"/>
<dbReference type="PANTHER" id="PTHR33371">
    <property type="entry name" value="INTERMEMBRANE PHOSPHOLIPID TRANSPORT SYSTEM BINDING PROTEIN MLAD-RELATED"/>
    <property type="match status" value="1"/>
</dbReference>
<dbReference type="PANTHER" id="PTHR33371:SF4">
    <property type="entry name" value="INTERMEMBRANE PHOSPHOLIPID TRANSPORT SYSTEM BINDING PROTEIN MLAD"/>
    <property type="match status" value="1"/>
</dbReference>
<feature type="region of interest" description="Disordered" evidence="1">
    <location>
        <begin position="366"/>
        <end position="397"/>
    </location>
</feature>
<evidence type="ECO:0000313" key="5">
    <source>
        <dbReference type="EMBL" id="AWH94715.1"/>
    </source>
</evidence>
<proteinExistence type="predicted"/>
<evidence type="ECO:0000259" key="4">
    <source>
        <dbReference type="Pfam" id="PF11887"/>
    </source>
</evidence>
<protein>
    <submittedName>
        <fullName evidence="5">Mammalian cell entry protein</fullName>
    </submittedName>
</protein>
<dbReference type="Pfam" id="PF02470">
    <property type="entry name" value="MlaD"/>
    <property type="match status" value="1"/>
</dbReference>
<dbReference type="InterPro" id="IPR003399">
    <property type="entry name" value="Mce/MlaD"/>
</dbReference>
<dbReference type="InterPro" id="IPR005693">
    <property type="entry name" value="Mce"/>
</dbReference>
<dbReference type="InterPro" id="IPR052336">
    <property type="entry name" value="MlaD_Phospholipid_Transporter"/>
</dbReference>
<dbReference type="NCBIfam" id="TIGR00996">
    <property type="entry name" value="Mtu_fam_mce"/>
    <property type="match status" value="1"/>
</dbReference>
<evidence type="ECO:0000259" key="3">
    <source>
        <dbReference type="Pfam" id="PF02470"/>
    </source>
</evidence>
<dbReference type="EMBL" id="CP015453">
    <property type="protein sequence ID" value="AWH94715.1"/>
    <property type="molecule type" value="Genomic_DNA"/>
</dbReference>
<dbReference type="GO" id="GO:0005576">
    <property type="term" value="C:extracellular region"/>
    <property type="evidence" value="ECO:0007669"/>
    <property type="project" value="TreeGrafter"/>
</dbReference>
<sequence length="421" mass="45032">MSRLLASTLSKVVALVVVVLLVIAAVWFFSTRTKTIVAFFESTRGVYEDDTVRVLGVRVGRISEITSEDGRSKVTMKVDRDVPVPADATALLVAQSLVAERFIQITPAFTGGEEMPDGGTIPVERTAIPVEWDGVKEQLMKLSTALSPVGHEETGPLGEFVDSADAMLDGNGVEVRDALNEVSQTMALLSDGRENLFTTLKNLQLFVTALSQSEEQIVSFGGKLASVSQVLGDQTGDIDAALSDLDLAVTDINRFLDNNGERVTTAVDKLGQATEVVRDRRAELEGVLHVGPTAMANFYNIYRPYQGVLTGVLTMNQMANPTNFICGAIAGLANNTAESDAQLCAQYMGPLFNSLASSYPYGAVTPPITPTAEPQQIWDSQKPGTQTPPGVQPVSDRPDPLINVVNKGDNLTDTLLVTGDA</sequence>
<accession>A0AAD0JNR7</accession>
<reference evidence="5 6" key="1">
    <citation type="submission" date="2016-04" db="EMBL/GenBank/DDBJ databases">
        <title>Complete genome sequence of the haloalkaliphilic hydrocarbon-degrading bacterium Dietzia psychralcaliphila ILA-1T, isolated from a drain of a fish product-processing plant.</title>
        <authorList>
            <person name="Zhao J."/>
            <person name="Hu B."/>
            <person name="Geng S."/>
            <person name="Nie Y."/>
            <person name="Tang Y."/>
        </authorList>
    </citation>
    <scope>NUCLEOTIDE SEQUENCE [LARGE SCALE GENOMIC DNA]</scope>
    <source>
        <strain evidence="5 6">ILA-1</strain>
    </source>
</reference>
<dbReference type="Pfam" id="PF11887">
    <property type="entry name" value="Mce4_CUP1"/>
    <property type="match status" value="1"/>
</dbReference>
<keyword evidence="6" id="KW-1185">Reference proteome</keyword>
<evidence type="ECO:0000256" key="2">
    <source>
        <dbReference type="SAM" id="Phobius"/>
    </source>
</evidence>
<evidence type="ECO:0000256" key="1">
    <source>
        <dbReference type="SAM" id="MobiDB-lite"/>
    </source>
</evidence>
<feature type="domain" description="Mce/MlaD" evidence="3">
    <location>
        <begin position="33"/>
        <end position="107"/>
    </location>
</feature>
<organism evidence="5 6">
    <name type="scientific">Dietzia psychralcaliphila</name>
    <dbReference type="NCBI Taxonomy" id="139021"/>
    <lineage>
        <taxon>Bacteria</taxon>
        <taxon>Bacillati</taxon>
        <taxon>Actinomycetota</taxon>
        <taxon>Actinomycetes</taxon>
        <taxon>Mycobacteriales</taxon>
        <taxon>Dietziaceae</taxon>
        <taxon>Dietzia</taxon>
    </lineage>
</organism>
<feature type="transmembrane region" description="Helical" evidence="2">
    <location>
        <begin position="12"/>
        <end position="30"/>
    </location>
</feature>
<keyword evidence="2" id="KW-0472">Membrane</keyword>
<keyword evidence="2" id="KW-0812">Transmembrane</keyword>
<name>A0AAD0JNR7_9ACTN</name>
<feature type="compositionally biased region" description="Polar residues" evidence="1">
    <location>
        <begin position="372"/>
        <end position="389"/>
    </location>
</feature>
<evidence type="ECO:0000313" key="6">
    <source>
        <dbReference type="Proteomes" id="UP000244903"/>
    </source>
</evidence>
<dbReference type="Proteomes" id="UP000244903">
    <property type="component" value="Chromosome"/>
</dbReference>
<feature type="domain" description="Mammalian cell entry C-terminal" evidence="4">
    <location>
        <begin position="113"/>
        <end position="289"/>
    </location>
</feature>